<feature type="region of interest" description="Disordered" evidence="2">
    <location>
        <begin position="1"/>
        <end position="32"/>
    </location>
</feature>
<dbReference type="OrthoDB" id="2562743at2759"/>
<reference evidence="3" key="1">
    <citation type="journal article" date="2020" name="Stud. Mycol.">
        <title>101 Dothideomycetes genomes: a test case for predicting lifestyles and emergence of pathogens.</title>
        <authorList>
            <person name="Haridas S."/>
            <person name="Albert R."/>
            <person name="Binder M."/>
            <person name="Bloem J."/>
            <person name="Labutti K."/>
            <person name="Salamov A."/>
            <person name="Andreopoulos B."/>
            <person name="Baker S."/>
            <person name="Barry K."/>
            <person name="Bills G."/>
            <person name="Bluhm B."/>
            <person name="Cannon C."/>
            <person name="Castanera R."/>
            <person name="Culley D."/>
            <person name="Daum C."/>
            <person name="Ezra D."/>
            <person name="Gonzalez J."/>
            <person name="Henrissat B."/>
            <person name="Kuo A."/>
            <person name="Liang C."/>
            <person name="Lipzen A."/>
            <person name="Lutzoni F."/>
            <person name="Magnuson J."/>
            <person name="Mondo S."/>
            <person name="Nolan M."/>
            <person name="Ohm R."/>
            <person name="Pangilinan J."/>
            <person name="Park H.-J."/>
            <person name="Ramirez L."/>
            <person name="Alfaro M."/>
            <person name="Sun H."/>
            <person name="Tritt A."/>
            <person name="Yoshinaga Y."/>
            <person name="Zwiers L.-H."/>
            <person name="Turgeon B."/>
            <person name="Goodwin S."/>
            <person name="Spatafora J."/>
            <person name="Crous P."/>
            <person name="Grigoriev I."/>
        </authorList>
    </citation>
    <scope>NUCLEOTIDE SEQUENCE</scope>
    <source>
        <strain evidence="3">CBS 269.34</strain>
    </source>
</reference>
<proteinExistence type="predicted"/>
<feature type="coiled-coil region" evidence="1">
    <location>
        <begin position="336"/>
        <end position="385"/>
    </location>
</feature>
<keyword evidence="1" id="KW-0175">Coiled coil</keyword>
<evidence type="ECO:0000313" key="3">
    <source>
        <dbReference type="EMBL" id="KAF2491085.1"/>
    </source>
</evidence>
<evidence type="ECO:0000313" key="4">
    <source>
        <dbReference type="Proteomes" id="UP000799750"/>
    </source>
</evidence>
<feature type="compositionally biased region" description="Polar residues" evidence="2">
    <location>
        <begin position="17"/>
        <end position="32"/>
    </location>
</feature>
<evidence type="ECO:0000256" key="1">
    <source>
        <dbReference type="SAM" id="Coils"/>
    </source>
</evidence>
<gene>
    <name evidence="3" type="ORF">BU16DRAFT_143070</name>
</gene>
<sequence>MTTYTSPNAPTGPLNPPSQDRSPPSLQSCALPSSSTAQPAIAAVRSRIAASASLNSSLLNTLMLTMDAPAALGHMGRHMTILQTEVSTHSVALDALRNKALQTLRRHELFRDSIVRRLTYRVTAMTAKFREKASLAEKEYTETVKELSRAETRLKLLETKLQEAEQERKELERQATDHGEAHRKIDELYESVFAGPTPGFAEEDRRESAYYVALQDHERTKKDLISIRRAVRSLVQTGNAFKRAGNSLVHAVNAVDASFFLALSGAEEEIKTQEHYRTMALSLVEQAKHNLHPTDQKTEEVTRRLLDTIRKSAVNLKDVSTKQLLLASVAEAGKELNEAAVLLDQLKTLVKEKEKDAGQNLGHTARALEDTRQGLQEIRQEAFEKVVGFGAAPPAYHECCDRVSQFEEVVDTGSNPSDTLVDQELVDETSSDAHSPVAPSETTPYYPPILLTTNAAVYGTDAVTSMDLWTPSQKLARG</sequence>
<dbReference type="PANTHER" id="PTHR21974:SF2">
    <property type="entry name" value="RE15880P"/>
    <property type="match status" value="1"/>
</dbReference>
<keyword evidence="4" id="KW-1185">Reference proteome</keyword>
<feature type="coiled-coil region" evidence="1">
    <location>
        <begin position="133"/>
        <end position="181"/>
    </location>
</feature>
<dbReference type="AlphaFoldDB" id="A0A6A6QFB0"/>
<protein>
    <submittedName>
        <fullName evidence="3">Uncharacterized protein</fullName>
    </submittedName>
</protein>
<dbReference type="PANTHER" id="PTHR21974">
    <property type="entry name" value="RE15880P"/>
    <property type="match status" value="1"/>
</dbReference>
<organism evidence="3 4">
    <name type="scientific">Lophium mytilinum</name>
    <dbReference type="NCBI Taxonomy" id="390894"/>
    <lineage>
        <taxon>Eukaryota</taxon>
        <taxon>Fungi</taxon>
        <taxon>Dikarya</taxon>
        <taxon>Ascomycota</taxon>
        <taxon>Pezizomycotina</taxon>
        <taxon>Dothideomycetes</taxon>
        <taxon>Pleosporomycetidae</taxon>
        <taxon>Mytilinidiales</taxon>
        <taxon>Mytilinidiaceae</taxon>
        <taxon>Lophium</taxon>
    </lineage>
</organism>
<name>A0A6A6QFB0_9PEZI</name>
<accession>A0A6A6QFB0</accession>
<dbReference type="EMBL" id="MU004196">
    <property type="protein sequence ID" value="KAF2491085.1"/>
    <property type="molecule type" value="Genomic_DNA"/>
</dbReference>
<dbReference type="Proteomes" id="UP000799750">
    <property type="component" value="Unassembled WGS sequence"/>
</dbReference>
<evidence type="ECO:0000256" key="2">
    <source>
        <dbReference type="SAM" id="MobiDB-lite"/>
    </source>
</evidence>